<keyword evidence="6" id="KW-1185">Reference proteome</keyword>
<evidence type="ECO:0000313" key="6">
    <source>
        <dbReference type="Proteomes" id="UP000503096"/>
    </source>
</evidence>
<dbReference type="Gene3D" id="1.10.10.10">
    <property type="entry name" value="Winged helix-like DNA-binding domain superfamily/Winged helix DNA-binding domain"/>
    <property type="match status" value="1"/>
</dbReference>
<dbReference type="SUPFAM" id="SSF46785">
    <property type="entry name" value="Winged helix' DNA-binding domain"/>
    <property type="match status" value="1"/>
</dbReference>
<dbReference type="InParanoid" id="A0A6M4H3T2"/>
<dbReference type="GO" id="GO:0003677">
    <property type="term" value="F:DNA binding"/>
    <property type="evidence" value="ECO:0007669"/>
    <property type="project" value="UniProtKB-KW"/>
</dbReference>
<evidence type="ECO:0000256" key="1">
    <source>
        <dbReference type="ARBA" id="ARBA00023015"/>
    </source>
</evidence>
<keyword evidence="1" id="KW-0805">Transcription regulation</keyword>
<dbReference type="CDD" id="cd07377">
    <property type="entry name" value="WHTH_GntR"/>
    <property type="match status" value="1"/>
</dbReference>
<reference evidence="5 6" key="1">
    <citation type="submission" date="2020-04" db="EMBL/GenBank/DDBJ databases">
        <title>Usitatibacter rugosus gen. nov., sp. nov. and Usitatibacter palustris sp. nov., novel members of Usitatibacteraceae fam. nov. within the order Nitrosomonadales isolated from soil.</title>
        <authorList>
            <person name="Huber K.J."/>
            <person name="Neumann-Schaal M."/>
            <person name="Geppert A."/>
            <person name="Luckner M."/>
            <person name="Wanner G."/>
            <person name="Overmann J."/>
        </authorList>
    </citation>
    <scope>NUCLEOTIDE SEQUENCE [LARGE SCALE GENOMIC DNA]</scope>
    <source>
        <strain evidence="5 6">Swamp67</strain>
    </source>
</reference>
<dbReference type="PROSITE" id="PS50949">
    <property type="entry name" value="HTH_GNTR"/>
    <property type="match status" value="1"/>
</dbReference>
<dbReference type="RefSeq" id="WP_171160799.1">
    <property type="nucleotide sequence ID" value="NZ_CP053073.1"/>
</dbReference>
<sequence>MTSGLVSPKRPRNLAERLVGEFTREIRQARLRPGDRLPTEAQVVRRFGVSRTVVREALSQLQAAGLVETRHGIGTFVTMNRRDSGLRADAAEIATVVDLLAMLEMRIGVESEAAAIAARRRTDEHLERMRAALDEFERLLGAGETTEPADFRFHSTIAAATGNRYFASFMGSLGTKAIPRAHLKLPDLPSLHHRDYLASVNREHEDIFNAIAREDADGARAAMRTHIGNGRERLKLRQESSDNLEPRRKK</sequence>
<proteinExistence type="predicted"/>
<dbReference type="Proteomes" id="UP000503096">
    <property type="component" value="Chromosome"/>
</dbReference>
<dbReference type="AlphaFoldDB" id="A0A6M4H3T2"/>
<dbReference type="InterPro" id="IPR011711">
    <property type="entry name" value="GntR_C"/>
</dbReference>
<protein>
    <submittedName>
        <fullName evidence="5">HTH-type transcriptional regulator LutR</fullName>
    </submittedName>
</protein>
<dbReference type="SUPFAM" id="SSF48008">
    <property type="entry name" value="GntR ligand-binding domain-like"/>
    <property type="match status" value="1"/>
</dbReference>
<dbReference type="InterPro" id="IPR000524">
    <property type="entry name" value="Tscrpt_reg_HTH_GntR"/>
</dbReference>
<dbReference type="EMBL" id="CP053073">
    <property type="protein sequence ID" value="QJR14005.1"/>
    <property type="molecule type" value="Genomic_DNA"/>
</dbReference>
<organism evidence="5 6">
    <name type="scientific">Usitatibacter palustris</name>
    <dbReference type="NCBI Taxonomy" id="2732487"/>
    <lineage>
        <taxon>Bacteria</taxon>
        <taxon>Pseudomonadati</taxon>
        <taxon>Pseudomonadota</taxon>
        <taxon>Betaproteobacteria</taxon>
        <taxon>Nitrosomonadales</taxon>
        <taxon>Usitatibacteraceae</taxon>
        <taxon>Usitatibacter</taxon>
    </lineage>
</organism>
<evidence type="ECO:0000256" key="2">
    <source>
        <dbReference type="ARBA" id="ARBA00023125"/>
    </source>
</evidence>
<feature type="domain" description="HTH gntR-type" evidence="4">
    <location>
        <begin position="12"/>
        <end position="80"/>
    </location>
</feature>
<dbReference type="Pfam" id="PF00392">
    <property type="entry name" value="GntR"/>
    <property type="match status" value="1"/>
</dbReference>
<dbReference type="PANTHER" id="PTHR43537:SF5">
    <property type="entry name" value="UXU OPERON TRANSCRIPTIONAL REGULATOR"/>
    <property type="match status" value="1"/>
</dbReference>
<dbReference type="SMART" id="SM00345">
    <property type="entry name" value="HTH_GNTR"/>
    <property type="match status" value="1"/>
</dbReference>
<dbReference type="SMART" id="SM00895">
    <property type="entry name" value="FCD"/>
    <property type="match status" value="1"/>
</dbReference>
<dbReference type="InterPro" id="IPR036390">
    <property type="entry name" value="WH_DNA-bd_sf"/>
</dbReference>
<dbReference type="KEGG" id="upl:DSM104440_00797"/>
<dbReference type="InterPro" id="IPR036388">
    <property type="entry name" value="WH-like_DNA-bd_sf"/>
</dbReference>
<dbReference type="PRINTS" id="PR00035">
    <property type="entry name" value="HTHGNTR"/>
</dbReference>
<evidence type="ECO:0000259" key="4">
    <source>
        <dbReference type="PROSITE" id="PS50949"/>
    </source>
</evidence>
<dbReference type="InterPro" id="IPR008920">
    <property type="entry name" value="TF_FadR/GntR_C"/>
</dbReference>
<keyword evidence="2" id="KW-0238">DNA-binding</keyword>
<dbReference type="GO" id="GO:0003700">
    <property type="term" value="F:DNA-binding transcription factor activity"/>
    <property type="evidence" value="ECO:0007669"/>
    <property type="project" value="InterPro"/>
</dbReference>
<accession>A0A6M4H3T2</accession>
<dbReference type="PANTHER" id="PTHR43537">
    <property type="entry name" value="TRANSCRIPTIONAL REGULATOR, GNTR FAMILY"/>
    <property type="match status" value="1"/>
</dbReference>
<name>A0A6M4H3T2_9PROT</name>
<evidence type="ECO:0000313" key="5">
    <source>
        <dbReference type="EMBL" id="QJR14005.1"/>
    </source>
</evidence>
<dbReference type="Pfam" id="PF07729">
    <property type="entry name" value="FCD"/>
    <property type="match status" value="1"/>
</dbReference>
<gene>
    <name evidence="5" type="primary">lutR</name>
    <name evidence="5" type="ORF">DSM104440_00797</name>
</gene>
<evidence type="ECO:0000256" key="3">
    <source>
        <dbReference type="ARBA" id="ARBA00023163"/>
    </source>
</evidence>
<keyword evidence="3" id="KW-0804">Transcription</keyword>
<dbReference type="Gene3D" id="1.20.120.530">
    <property type="entry name" value="GntR ligand-binding domain-like"/>
    <property type="match status" value="1"/>
</dbReference>